<keyword evidence="1" id="KW-0472">Membrane</keyword>
<accession>A0A6G9LRY5</accession>
<reference evidence="3" key="1">
    <citation type="submission" date="2020-02" db="EMBL/GenBank/DDBJ databases">
        <authorList>
            <person name="Olsen N.S."/>
            <person name="Forero-Junco L."/>
            <person name="Kot W."/>
            <person name="Hansen L.H."/>
        </authorList>
    </citation>
    <scope>NUCLEOTIDE SEQUENCE [LARGE SCALE GENOMIC DNA]</scope>
</reference>
<evidence type="ECO:0000313" key="3">
    <source>
        <dbReference type="Proteomes" id="UP000501777"/>
    </source>
</evidence>
<protein>
    <submittedName>
        <fullName evidence="2">Uncharacterized protein</fullName>
    </submittedName>
</protein>
<keyword evidence="1" id="KW-0812">Transmembrane</keyword>
<gene>
    <name evidence="2" type="ORF">chunk_85</name>
</gene>
<organism evidence="2 3">
    <name type="scientific">Pseudomonas phage chunk</name>
    <dbReference type="NCBI Taxonomy" id="2719597"/>
    <lineage>
        <taxon>Viruses</taxon>
        <taxon>Duplodnaviria</taxon>
        <taxon>Heunggongvirae</taxon>
        <taxon>Uroviricota</taxon>
        <taxon>Caudoviricetes</taxon>
        <taxon>Lindbergviridae</taxon>
        <taxon>Pbunavirus</taxon>
        <taxon>Pbunavirus LS1</taxon>
    </lineage>
</organism>
<evidence type="ECO:0000256" key="1">
    <source>
        <dbReference type="SAM" id="Phobius"/>
    </source>
</evidence>
<name>A0A6G9LRY5_9CAUD</name>
<dbReference type="EMBL" id="MT119376">
    <property type="protein sequence ID" value="QIQ67739.1"/>
    <property type="molecule type" value="Genomic_DNA"/>
</dbReference>
<sequence>MIGHSMFDFEVDFNSATNSATMEIDPGSFYVGFGFGATALSVLIYVDGVWVSERTAWIPDPKRDIAMSKRKNDQGGWAQPGNARKVHFFAADGRSLCKRWLYLGKTYSELPDLEITCAICEKKRQSPFEKYCDTIL</sequence>
<dbReference type="Proteomes" id="UP000501777">
    <property type="component" value="Genome"/>
</dbReference>
<evidence type="ECO:0000313" key="2">
    <source>
        <dbReference type="EMBL" id="QIQ67739.1"/>
    </source>
</evidence>
<proteinExistence type="predicted"/>
<keyword evidence="1" id="KW-1133">Transmembrane helix</keyword>
<feature type="transmembrane region" description="Helical" evidence="1">
    <location>
        <begin position="27"/>
        <end position="46"/>
    </location>
</feature>